<dbReference type="RefSeq" id="WP_136063455.1">
    <property type="nucleotide sequence ID" value="NZ_CAAHFH010000002.1"/>
</dbReference>
<organism evidence="1 2">
    <name type="scientific">Pontiella sulfatireligans</name>
    <dbReference type="NCBI Taxonomy" id="2750658"/>
    <lineage>
        <taxon>Bacteria</taxon>
        <taxon>Pseudomonadati</taxon>
        <taxon>Kiritimatiellota</taxon>
        <taxon>Kiritimatiellia</taxon>
        <taxon>Kiritimatiellales</taxon>
        <taxon>Pontiellaceae</taxon>
        <taxon>Pontiella</taxon>
    </lineage>
</organism>
<keyword evidence="2" id="KW-1185">Reference proteome</keyword>
<evidence type="ECO:0000313" key="2">
    <source>
        <dbReference type="Proteomes" id="UP000346198"/>
    </source>
</evidence>
<evidence type="ECO:0000313" key="1">
    <source>
        <dbReference type="EMBL" id="VGO22036.1"/>
    </source>
</evidence>
<dbReference type="Proteomes" id="UP000346198">
    <property type="component" value="Unassembled WGS sequence"/>
</dbReference>
<dbReference type="EMBL" id="CAAHFH010000002">
    <property type="protein sequence ID" value="VGO22036.1"/>
    <property type="molecule type" value="Genomic_DNA"/>
</dbReference>
<sequence length="314" mass="37125">MPIPKAPDKFEGSLEELYERHARHVLLCPHIVETFHKNLCDYLTSKDPRFLTRKVGKQERGEELRIHCGGRIKPTDNSPAWWIHYQLFNHNTTILDDFPAFIDSVPFHMFRIQLPETINSAGWHVAHIFDAKDGNTAYLDWPVEELLWRMVRNIHPCNYFYIPKTDWKKHGGQADVLTFFQEKYAGLYASIWDEFLQLAKATPYEQTTTVGDYHFSAPNRKKQTQKTLFNGVECSTSYEYSRLCFNAKWIEPLEMNQRFCIVTPNIYYIMTKREFYETFPNIVKPGSCYRNTGVYHYRSPPQRARPFMIERSKS</sequence>
<name>A0A6C2UT11_9BACT</name>
<protein>
    <submittedName>
        <fullName evidence="1">Uncharacterized protein</fullName>
    </submittedName>
</protein>
<reference evidence="1 2" key="1">
    <citation type="submission" date="2019-04" db="EMBL/GenBank/DDBJ databases">
        <authorList>
            <person name="Van Vliet M D."/>
        </authorList>
    </citation>
    <scope>NUCLEOTIDE SEQUENCE [LARGE SCALE GENOMIC DNA]</scope>
    <source>
        <strain evidence="1 2">F21</strain>
    </source>
</reference>
<dbReference type="AlphaFoldDB" id="A0A6C2UT11"/>
<gene>
    <name evidence="1" type="ORF">SCARR_04117</name>
</gene>
<proteinExistence type="predicted"/>
<accession>A0A6C2UT11</accession>